<protein>
    <submittedName>
        <fullName evidence="1">Beta-lactamase superfamily domain-containing protein</fullName>
    </submittedName>
</protein>
<dbReference type="SUPFAM" id="SSF56281">
    <property type="entry name" value="Metallo-hydrolase/oxidoreductase"/>
    <property type="match status" value="1"/>
</dbReference>
<dbReference type="PANTHER" id="PTHR42967:SF1">
    <property type="entry name" value="MBL FOLD METALLO-HYDROLASE"/>
    <property type="match status" value="1"/>
</dbReference>
<dbReference type="Pfam" id="PF13483">
    <property type="entry name" value="Lactamase_B_3"/>
    <property type="match status" value="1"/>
</dbReference>
<reference evidence="1 2" key="1">
    <citation type="submission" date="2016-10" db="EMBL/GenBank/DDBJ databases">
        <authorList>
            <person name="de Groot N.N."/>
        </authorList>
    </citation>
    <scope>NUCLEOTIDE SEQUENCE [LARGE SCALE GENOMIC DNA]</scope>
    <source>
        <strain evidence="1 2">DSM 10317</strain>
    </source>
</reference>
<dbReference type="PANTHER" id="PTHR42967">
    <property type="entry name" value="METAL DEPENDENT HYDROLASE"/>
    <property type="match status" value="1"/>
</dbReference>
<evidence type="ECO:0000313" key="2">
    <source>
        <dbReference type="Proteomes" id="UP000199428"/>
    </source>
</evidence>
<organism evidence="1 2">
    <name type="scientific">Pseudobutyrivibrio xylanivorans</name>
    <dbReference type="NCBI Taxonomy" id="185007"/>
    <lineage>
        <taxon>Bacteria</taxon>
        <taxon>Bacillati</taxon>
        <taxon>Bacillota</taxon>
        <taxon>Clostridia</taxon>
        <taxon>Lachnospirales</taxon>
        <taxon>Lachnospiraceae</taxon>
        <taxon>Pseudobutyrivibrio</taxon>
    </lineage>
</organism>
<dbReference type="Proteomes" id="UP000199428">
    <property type="component" value="Unassembled WGS sequence"/>
</dbReference>
<dbReference type="AlphaFoldDB" id="A0A1G5RZD7"/>
<dbReference type="EMBL" id="FMWK01000008">
    <property type="protein sequence ID" value="SCZ79307.1"/>
    <property type="molecule type" value="Genomic_DNA"/>
</dbReference>
<accession>A0A1G5RZD7</accession>
<dbReference type="Gene3D" id="3.60.15.10">
    <property type="entry name" value="Ribonuclease Z/Hydroxyacylglutathione hydrolase-like"/>
    <property type="match status" value="1"/>
</dbReference>
<dbReference type="RefSeq" id="WP_090162766.1">
    <property type="nucleotide sequence ID" value="NZ_FMWK01000008.1"/>
</dbReference>
<evidence type="ECO:0000313" key="1">
    <source>
        <dbReference type="EMBL" id="SCZ79307.1"/>
    </source>
</evidence>
<dbReference type="InterPro" id="IPR036866">
    <property type="entry name" value="RibonucZ/Hydroxyglut_hydro"/>
</dbReference>
<gene>
    <name evidence="1" type="ORF">SAMN02910350_01728</name>
</gene>
<sequence>MTKVYYLMHSSFLVELDDRYLLFDYFNKEVCAEAVEYRGSLPELSTEKALYVFASHSHKDHWWLENLRLADDRTNVKFILSKDIRLGRNYLTRNGFDLSIKDKITFVAPLKKYQVDDMTIETLRSTDAGVAFVINVNGMNIYHAGDLNWWNAEGRGELYGEVYGREYKRALKPIMNRHFDLGFVVLDSRMGEDGYFLGMEHFVKNIECDYIFPMHMWGQYQWVERFKNRPGMANLKDRIIDIDQENMIFEIED</sequence>
<proteinExistence type="predicted"/>
<name>A0A1G5RZD7_PSEXY</name>